<reference evidence="4 6" key="1">
    <citation type="submission" date="2021-03" db="EMBL/GenBank/DDBJ databases">
        <title>Draft genome and methylome analysis of Thiotrix fructosivoruns ATCC 49748.</title>
        <authorList>
            <person name="Fomenkov A."/>
            <person name="Grabovich M.Y."/>
            <person name="Roberts R.J."/>
        </authorList>
    </citation>
    <scope>NUCLEOTIDE SEQUENCE [LARGE SCALE GENOMIC DNA]</scope>
    <source>
        <strain evidence="4 6">ATCC 49748</strain>
    </source>
</reference>
<keyword evidence="2" id="KW-0732">Signal</keyword>
<dbReference type="Pfam" id="PF04773">
    <property type="entry name" value="FecR"/>
    <property type="match status" value="1"/>
</dbReference>
<feature type="compositionally biased region" description="Basic and acidic residues" evidence="1">
    <location>
        <begin position="246"/>
        <end position="278"/>
    </location>
</feature>
<sequence>MKISIRNLWLLVCAFALLGAQLLPTYAWADAISSAGAPPALMQGVIGKVTYLLGQADITQADGSVLPLTVQMTIPEGSRIQVKERGLVRLLMIDGGIEKLGAGTVFTFDKYTYDPNDIQATEIRKTLLEGEVTSITGQGGQGMKERYRLNSPLAAIGVLGTEYTVNVSKDETWVTVHSGEISIAKLGGSCQRFGLGACVGGERLSEGQRGLALVVRANEPKPILMPATAIPATETKAETPPTPVKEAAKEKDVEKASTKESETAEKTATTEKPAEPETQKSPQAPTAATASTSQPDNTKQQDHTSSTAMPSAPALSASTATAPPALPVADTAPSLPEPKAVEKTSAPLASSPAPMTEKSAAMVVAKDERNPIDTIFTAPAVSTVESAAVSASEYMQAPPSVTLEAATPSFVASKETVSSTPQQEIPVVSNSRAKQSLVQSSNSTTVSSVPDKVAVAPVVATPVVATTPAVETIPVKLPVVTTVAVTPSVVPLVTEKLTVETVPKKPKETTVTAVVAPVMPVVEPVPEKPKETTVTAVVAPVMPVVEPVPEKPSVKVVTPAPTVVSELPSPTVNWGKYDPAASVDGKTSFSDQVNSSYTQLLQPVSASTTPILQQNPSVSPPESDKRDVGVAAAVDSAVAPVSVATPVAATVSNADTGKTTPLPSSSSSSTTLLSNDSVVVTPQTPSVTAVASVSVVPVSVVPVSVVPVSVVPVSVATPVTVVPLPVVAPITAAPLTPLTLTPPLASP</sequence>
<feature type="region of interest" description="Disordered" evidence="1">
    <location>
        <begin position="653"/>
        <end position="673"/>
    </location>
</feature>
<evidence type="ECO:0000313" key="5">
    <source>
        <dbReference type="EMBL" id="QTX09157.1"/>
    </source>
</evidence>
<dbReference type="PANTHER" id="PTHR38731">
    <property type="entry name" value="LIPL45-RELATED LIPOPROTEIN-RELATED"/>
    <property type="match status" value="1"/>
</dbReference>
<dbReference type="EMBL" id="JAFMPM010000008">
    <property type="protein sequence ID" value="MBO0614310.1"/>
    <property type="molecule type" value="Genomic_DNA"/>
</dbReference>
<feature type="compositionally biased region" description="Low complexity" evidence="1">
    <location>
        <begin position="279"/>
        <end position="295"/>
    </location>
</feature>
<evidence type="ECO:0000256" key="2">
    <source>
        <dbReference type="SAM" id="SignalP"/>
    </source>
</evidence>
<proteinExistence type="predicted"/>
<feature type="compositionally biased region" description="Low complexity" evidence="1">
    <location>
        <begin position="659"/>
        <end position="673"/>
    </location>
</feature>
<evidence type="ECO:0000313" key="4">
    <source>
        <dbReference type="EMBL" id="MBO0614310.1"/>
    </source>
</evidence>
<dbReference type="EMBL" id="CP072748">
    <property type="protein sequence ID" value="QTX09157.1"/>
    <property type="molecule type" value="Genomic_DNA"/>
</dbReference>
<feature type="region of interest" description="Disordered" evidence="1">
    <location>
        <begin position="225"/>
        <end position="357"/>
    </location>
</feature>
<evidence type="ECO:0000259" key="3">
    <source>
        <dbReference type="Pfam" id="PF04773"/>
    </source>
</evidence>
<dbReference type="InterPro" id="IPR006860">
    <property type="entry name" value="FecR"/>
</dbReference>
<gene>
    <name evidence="5" type="ORF">J1836_010895</name>
    <name evidence="4" type="ORF">J1836_15515</name>
</gene>
<dbReference type="RefSeq" id="WP_207252050.1">
    <property type="nucleotide sequence ID" value="NZ_JAFMPM010000008.1"/>
</dbReference>
<evidence type="ECO:0000313" key="6">
    <source>
        <dbReference type="Proteomes" id="UP000664466"/>
    </source>
</evidence>
<evidence type="ECO:0000256" key="1">
    <source>
        <dbReference type="SAM" id="MobiDB-lite"/>
    </source>
</evidence>
<name>A0A8B0SH81_9GAMM</name>
<reference evidence="5" key="2">
    <citation type="submission" date="2021-04" db="EMBL/GenBank/DDBJ databases">
        <title>Complete Genome and methylome analysis of Thiothrix fructosivorans ATCC 49748.</title>
        <authorList>
            <person name="Fomenkov A."/>
            <person name="Sun L."/>
            <person name="Vincze T."/>
            <person name="Grabovich M.Y."/>
            <person name="Roberts R.J."/>
        </authorList>
    </citation>
    <scope>NUCLEOTIDE SEQUENCE</scope>
    <source>
        <strain evidence="5">ATCC 49748</strain>
    </source>
</reference>
<feature type="chain" id="PRO_5032651425" evidence="2">
    <location>
        <begin position="30"/>
        <end position="747"/>
    </location>
</feature>
<dbReference type="Gene3D" id="2.60.120.1440">
    <property type="match status" value="1"/>
</dbReference>
<feature type="compositionally biased region" description="Polar residues" evidence="1">
    <location>
        <begin position="608"/>
        <end position="617"/>
    </location>
</feature>
<feature type="compositionally biased region" description="Low complexity" evidence="1">
    <location>
        <begin position="304"/>
        <end position="333"/>
    </location>
</feature>
<dbReference type="Proteomes" id="UP000664466">
    <property type="component" value="Unassembled WGS sequence"/>
</dbReference>
<feature type="signal peptide" evidence="2">
    <location>
        <begin position="1"/>
        <end position="29"/>
    </location>
</feature>
<keyword evidence="6" id="KW-1185">Reference proteome</keyword>
<protein>
    <submittedName>
        <fullName evidence="5">FecR domain-containing protein</fullName>
    </submittedName>
</protein>
<accession>A0A8B0SH81</accession>
<dbReference type="PANTHER" id="PTHR38731:SF1">
    <property type="entry name" value="FECR PROTEIN DOMAIN-CONTAINING PROTEIN"/>
    <property type="match status" value="1"/>
</dbReference>
<feature type="region of interest" description="Disordered" evidence="1">
    <location>
        <begin position="608"/>
        <end position="628"/>
    </location>
</feature>
<organism evidence="5">
    <name type="scientific">Thiothrix fructosivorans</name>
    <dbReference type="NCBI Taxonomy" id="111770"/>
    <lineage>
        <taxon>Bacteria</taxon>
        <taxon>Pseudomonadati</taxon>
        <taxon>Pseudomonadota</taxon>
        <taxon>Gammaproteobacteria</taxon>
        <taxon>Thiotrichales</taxon>
        <taxon>Thiotrichaceae</taxon>
        <taxon>Thiothrix</taxon>
    </lineage>
</organism>
<feature type="domain" description="FecR protein" evidence="3">
    <location>
        <begin position="80"/>
        <end position="181"/>
    </location>
</feature>
<dbReference type="AlphaFoldDB" id="A0A8B0SH81"/>